<comment type="caution">
    <text evidence="2">The sequence shown here is derived from an EMBL/GenBank/DDBJ whole genome shotgun (WGS) entry which is preliminary data.</text>
</comment>
<accession>L8JU66</accession>
<dbReference type="EMBL" id="AMZN01000033">
    <property type="protein sequence ID" value="ELR71778.1"/>
    <property type="molecule type" value="Genomic_DNA"/>
</dbReference>
<dbReference type="OrthoDB" id="981899at2"/>
<name>L8JU66_9BACT</name>
<evidence type="ECO:0000256" key="1">
    <source>
        <dbReference type="SAM" id="MobiDB-lite"/>
    </source>
</evidence>
<sequence length="95" mass="11028">MRADELATLVTKKDLLELQYSLEESLRKILKENQRKEKFLTPRKFSELTGMAYSTVVQHCNYGLLKARQDRPGSSWQIDSSELDRYTDESAQNVS</sequence>
<dbReference type="RefSeq" id="WP_009579760.1">
    <property type="nucleotide sequence ID" value="NZ_AMZN01000033.1"/>
</dbReference>
<protein>
    <recommendedName>
        <fullName evidence="4">Helix-turn-helix domain-containing protein</fullName>
    </recommendedName>
</protein>
<reference evidence="2 3" key="1">
    <citation type="submission" date="2012-12" db="EMBL/GenBank/DDBJ databases">
        <title>Genome assembly of Fulvivirga imtechensis AK7.</title>
        <authorList>
            <person name="Nupur N."/>
            <person name="Khatri I."/>
            <person name="Kumar R."/>
            <person name="Subramanian S."/>
            <person name="Pinnaka A."/>
        </authorList>
    </citation>
    <scope>NUCLEOTIDE SEQUENCE [LARGE SCALE GENOMIC DNA]</scope>
    <source>
        <strain evidence="2 3">AK7</strain>
    </source>
</reference>
<keyword evidence="3" id="KW-1185">Reference proteome</keyword>
<gene>
    <name evidence="2" type="ORF">C900_02363</name>
</gene>
<evidence type="ECO:0008006" key="4">
    <source>
        <dbReference type="Google" id="ProtNLM"/>
    </source>
</evidence>
<evidence type="ECO:0000313" key="3">
    <source>
        <dbReference type="Proteomes" id="UP000011135"/>
    </source>
</evidence>
<feature type="region of interest" description="Disordered" evidence="1">
    <location>
        <begin position="69"/>
        <end position="95"/>
    </location>
</feature>
<dbReference type="STRING" id="1237149.C900_02363"/>
<proteinExistence type="predicted"/>
<dbReference type="Proteomes" id="UP000011135">
    <property type="component" value="Unassembled WGS sequence"/>
</dbReference>
<dbReference type="AlphaFoldDB" id="L8JU66"/>
<organism evidence="2 3">
    <name type="scientific">Fulvivirga imtechensis AK7</name>
    <dbReference type="NCBI Taxonomy" id="1237149"/>
    <lineage>
        <taxon>Bacteria</taxon>
        <taxon>Pseudomonadati</taxon>
        <taxon>Bacteroidota</taxon>
        <taxon>Cytophagia</taxon>
        <taxon>Cytophagales</taxon>
        <taxon>Fulvivirgaceae</taxon>
        <taxon>Fulvivirga</taxon>
    </lineage>
</organism>
<evidence type="ECO:0000313" key="2">
    <source>
        <dbReference type="EMBL" id="ELR71778.1"/>
    </source>
</evidence>